<dbReference type="CDD" id="cd06782">
    <property type="entry name" value="cpPDZ_CPP-like"/>
    <property type="match status" value="1"/>
</dbReference>
<dbReference type="InterPro" id="IPR001478">
    <property type="entry name" value="PDZ"/>
</dbReference>
<dbReference type="InterPro" id="IPR004447">
    <property type="entry name" value="Peptidase_S41A"/>
</dbReference>
<dbReference type="Pfam" id="PF22694">
    <property type="entry name" value="CtpB_N-like"/>
    <property type="match status" value="1"/>
</dbReference>
<dbReference type="OrthoDB" id="9812068at2"/>
<dbReference type="SUPFAM" id="SSF47090">
    <property type="entry name" value="PGBD-like"/>
    <property type="match status" value="1"/>
</dbReference>
<evidence type="ECO:0000256" key="3">
    <source>
        <dbReference type="ARBA" id="ARBA00022801"/>
    </source>
</evidence>
<dbReference type="STRING" id="46223.SAMN05421852_101217"/>
<dbReference type="InterPro" id="IPR036365">
    <property type="entry name" value="PGBD-like_sf"/>
</dbReference>
<evidence type="ECO:0000256" key="5">
    <source>
        <dbReference type="RuleBase" id="RU004404"/>
    </source>
</evidence>
<keyword evidence="4 5" id="KW-0720">Serine protease</keyword>
<dbReference type="Proteomes" id="UP000199545">
    <property type="component" value="Unassembled WGS sequence"/>
</dbReference>
<sequence>MTFRTRTVAIIVAIAVLLSSAVTALVLKFDELLLAITQPGFSIGSDSKGMDEQINKFKQAYGLIKGNYIRPITDQQLIDGAIKGMVQSLGDPHSDYMDPKDANEFKTGLSSSFSGIGVEITVKNGRLTIVSPIKGSPAEKAGLKPEDQIIKVNGQNIEGMDYREAINKIRGPKGTVVHLDIVRPGVQDALKISVVRDEIKQRTVEATMLPDQLGHITITQFAEGTADDFAKELARLEKQGMKGLILDVRSNPGGLLQAVLKMLEHFIPEGKTLMITQDKEGNKQVYKSKGKGTKPYPIVVLIDKGSASASEIMASSLKEAGGYTLIGETSYGKGTVQSAQTFDDGSTLKLTMAKWLTPNGNWIDQHGGTKGVKPDIQVKYPDYWTAIAPRPKESLKLDQNTVEVKNMQIILRALGYHSGRMDGYFDTSTEIALKAFQQTKNLPVTGQLDEKTAIELDKAFLALKKDPKNDLQLQVAIQTLKKKMRE</sequence>
<dbReference type="SMART" id="SM00245">
    <property type="entry name" value="TSPc"/>
    <property type="match status" value="1"/>
</dbReference>
<dbReference type="NCBIfam" id="TIGR00225">
    <property type="entry name" value="prc"/>
    <property type="match status" value="1"/>
</dbReference>
<reference evidence="7 8" key="1">
    <citation type="submission" date="2016-10" db="EMBL/GenBank/DDBJ databases">
        <authorList>
            <person name="de Groot N.N."/>
        </authorList>
    </citation>
    <scope>NUCLEOTIDE SEQUENCE [LARGE SCALE GENOMIC DNA]</scope>
    <source>
        <strain evidence="7 8">DSM 44778</strain>
    </source>
</reference>
<evidence type="ECO:0000256" key="4">
    <source>
        <dbReference type="ARBA" id="ARBA00022825"/>
    </source>
</evidence>
<dbReference type="GO" id="GO:0004175">
    <property type="term" value="F:endopeptidase activity"/>
    <property type="evidence" value="ECO:0007669"/>
    <property type="project" value="TreeGrafter"/>
</dbReference>
<dbReference type="GO" id="GO:0030288">
    <property type="term" value="C:outer membrane-bounded periplasmic space"/>
    <property type="evidence" value="ECO:0007669"/>
    <property type="project" value="TreeGrafter"/>
</dbReference>
<dbReference type="InterPro" id="IPR036366">
    <property type="entry name" value="PGBDSf"/>
</dbReference>
<dbReference type="GO" id="GO:0008236">
    <property type="term" value="F:serine-type peptidase activity"/>
    <property type="evidence" value="ECO:0007669"/>
    <property type="project" value="UniProtKB-KW"/>
</dbReference>
<dbReference type="InterPro" id="IPR041489">
    <property type="entry name" value="PDZ_6"/>
</dbReference>
<keyword evidence="3 5" id="KW-0378">Hydrolase</keyword>
<organism evidence="7 8">
    <name type="scientific">Thermoflavimicrobium dichotomicum</name>
    <dbReference type="NCBI Taxonomy" id="46223"/>
    <lineage>
        <taxon>Bacteria</taxon>
        <taxon>Bacillati</taxon>
        <taxon>Bacillota</taxon>
        <taxon>Bacilli</taxon>
        <taxon>Bacillales</taxon>
        <taxon>Thermoactinomycetaceae</taxon>
        <taxon>Thermoflavimicrobium</taxon>
    </lineage>
</organism>
<dbReference type="CDD" id="cd07560">
    <property type="entry name" value="Peptidase_S41_CPP"/>
    <property type="match status" value="1"/>
</dbReference>
<keyword evidence="2 5" id="KW-0645">Protease</keyword>
<evidence type="ECO:0000256" key="1">
    <source>
        <dbReference type="ARBA" id="ARBA00009179"/>
    </source>
</evidence>
<dbReference type="InterPro" id="IPR002477">
    <property type="entry name" value="Peptidoglycan-bd-like"/>
</dbReference>
<feature type="domain" description="PDZ" evidence="6">
    <location>
        <begin position="106"/>
        <end position="176"/>
    </location>
</feature>
<proteinExistence type="inferred from homology"/>
<keyword evidence="8" id="KW-1185">Reference proteome</keyword>
<dbReference type="SUPFAM" id="SSF50156">
    <property type="entry name" value="PDZ domain-like"/>
    <property type="match status" value="1"/>
</dbReference>
<dbReference type="InterPro" id="IPR005151">
    <property type="entry name" value="Tail-specific_protease"/>
</dbReference>
<dbReference type="InterPro" id="IPR029045">
    <property type="entry name" value="ClpP/crotonase-like_dom_sf"/>
</dbReference>
<dbReference type="SMART" id="SM00228">
    <property type="entry name" value="PDZ"/>
    <property type="match status" value="1"/>
</dbReference>
<dbReference type="PANTHER" id="PTHR32060:SF29">
    <property type="entry name" value="CARBOXY-TERMINAL PROCESSING PROTEASE CTPB"/>
    <property type="match status" value="1"/>
</dbReference>
<dbReference type="GO" id="GO:0007165">
    <property type="term" value="P:signal transduction"/>
    <property type="evidence" value="ECO:0007669"/>
    <property type="project" value="TreeGrafter"/>
</dbReference>
<protein>
    <submittedName>
        <fullName evidence="7">Carboxyl-terminal processing protease</fullName>
    </submittedName>
</protein>
<evidence type="ECO:0000259" key="6">
    <source>
        <dbReference type="PROSITE" id="PS50106"/>
    </source>
</evidence>
<evidence type="ECO:0000313" key="7">
    <source>
        <dbReference type="EMBL" id="SFI64026.1"/>
    </source>
</evidence>
<dbReference type="Pfam" id="PF17820">
    <property type="entry name" value="PDZ_6"/>
    <property type="match status" value="1"/>
</dbReference>
<dbReference type="Gene3D" id="3.30.750.44">
    <property type="match status" value="1"/>
</dbReference>
<dbReference type="PROSITE" id="PS50106">
    <property type="entry name" value="PDZ"/>
    <property type="match status" value="1"/>
</dbReference>
<dbReference type="Gene3D" id="3.90.226.10">
    <property type="entry name" value="2-enoyl-CoA Hydratase, Chain A, domain 1"/>
    <property type="match status" value="1"/>
</dbReference>
<dbReference type="Pfam" id="PF03572">
    <property type="entry name" value="Peptidase_S41"/>
    <property type="match status" value="1"/>
</dbReference>
<dbReference type="Pfam" id="PF01471">
    <property type="entry name" value="PG_binding_1"/>
    <property type="match status" value="1"/>
</dbReference>
<dbReference type="FunFam" id="2.30.42.10:FF:000063">
    <property type="entry name" value="Peptidase, S41 family"/>
    <property type="match status" value="1"/>
</dbReference>
<dbReference type="Gene3D" id="2.30.42.10">
    <property type="match status" value="1"/>
</dbReference>
<accession>A0A1I3JV40</accession>
<dbReference type="GO" id="GO:0006508">
    <property type="term" value="P:proteolysis"/>
    <property type="evidence" value="ECO:0007669"/>
    <property type="project" value="UniProtKB-KW"/>
</dbReference>
<dbReference type="InterPro" id="IPR055210">
    <property type="entry name" value="CtpA/B_N"/>
</dbReference>
<gene>
    <name evidence="7" type="ORF">SAMN05421852_101217</name>
</gene>
<dbReference type="SUPFAM" id="SSF52096">
    <property type="entry name" value="ClpP/crotonase"/>
    <property type="match status" value="1"/>
</dbReference>
<comment type="similarity">
    <text evidence="1 5">Belongs to the peptidase S41A family.</text>
</comment>
<evidence type="ECO:0000256" key="2">
    <source>
        <dbReference type="ARBA" id="ARBA00022670"/>
    </source>
</evidence>
<dbReference type="PANTHER" id="PTHR32060">
    <property type="entry name" value="TAIL-SPECIFIC PROTEASE"/>
    <property type="match status" value="1"/>
</dbReference>
<dbReference type="RefSeq" id="WP_093227211.1">
    <property type="nucleotide sequence ID" value="NZ_FORR01000001.1"/>
</dbReference>
<dbReference type="Gene3D" id="1.10.101.10">
    <property type="entry name" value="PGBD-like superfamily/PGBD"/>
    <property type="match status" value="1"/>
</dbReference>
<name>A0A1I3JV40_9BACL</name>
<dbReference type="AlphaFoldDB" id="A0A1I3JV40"/>
<evidence type="ECO:0000313" key="8">
    <source>
        <dbReference type="Proteomes" id="UP000199545"/>
    </source>
</evidence>
<dbReference type="EMBL" id="FORR01000001">
    <property type="protein sequence ID" value="SFI64026.1"/>
    <property type="molecule type" value="Genomic_DNA"/>
</dbReference>
<dbReference type="InterPro" id="IPR036034">
    <property type="entry name" value="PDZ_sf"/>
</dbReference>